<feature type="compositionally biased region" description="Basic and acidic residues" evidence="1">
    <location>
        <begin position="175"/>
        <end position="186"/>
    </location>
</feature>
<keyword evidence="2" id="KW-1133">Transmembrane helix</keyword>
<organism evidence="3 4">
    <name type="scientific">Fistulifera solaris</name>
    <name type="common">Oleaginous diatom</name>
    <dbReference type="NCBI Taxonomy" id="1519565"/>
    <lineage>
        <taxon>Eukaryota</taxon>
        <taxon>Sar</taxon>
        <taxon>Stramenopiles</taxon>
        <taxon>Ochrophyta</taxon>
        <taxon>Bacillariophyta</taxon>
        <taxon>Bacillariophyceae</taxon>
        <taxon>Bacillariophycidae</taxon>
        <taxon>Naviculales</taxon>
        <taxon>Naviculaceae</taxon>
        <taxon>Fistulifera</taxon>
    </lineage>
</organism>
<accession>A0A1Z5JVH5</accession>
<sequence>MYKRGYSYSAHYRLYGWFLSLASVMILTGLQLRTQLLLTRQITEETPAATAAVSFVSASTNKHQLQSFYSKEKRRHRLILGTSETLLASANHLSSSSHNVNMHSLSVAASCLQSLLTSSNRGDGELEYDIIDILLPDTTTAVDDESSLSLLLQRLRQRYPAAEISVHQQSIHNSSESKREDQKVLETSRTTTTTASLYDESQATVKNSGSWGLGDACYWFHPTTNPPLWMKFNPRAVRSLIASHQVSSYLPSFLRKRRLDISNDSLEGDEYYYYDDAKQSLTVHNPFDTERMLHLTYKVGPHEALARIRLDGTPALIIEPYREGDGKDVSSWETSPVGKIAPRQSIRVQWDLISSPLDGDDKGAFRLLGVSFGAQSSPRP</sequence>
<feature type="transmembrane region" description="Helical" evidence="2">
    <location>
        <begin position="12"/>
        <end position="32"/>
    </location>
</feature>
<evidence type="ECO:0000256" key="1">
    <source>
        <dbReference type="SAM" id="MobiDB-lite"/>
    </source>
</evidence>
<keyword evidence="2" id="KW-0812">Transmembrane</keyword>
<keyword evidence="2" id="KW-0472">Membrane</keyword>
<evidence type="ECO:0000313" key="4">
    <source>
        <dbReference type="Proteomes" id="UP000198406"/>
    </source>
</evidence>
<keyword evidence="4" id="KW-1185">Reference proteome</keyword>
<evidence type="ECO:0000313" key="3">
    <source>
        <dbReference type="EMBL" id="GAX18053.1"/>
    </source>
</evidence>
<proteinExistence type="predicted"/>
<dbReference type="InParanoid" id="A0A1Z5JVH5"/>
<reference evidence="3 4" key="1">
    <citation type="journal article" date="2015" name="Plant Cell">
        <title>Oil accumulation by the oleaginous diatom Fistulifera solaris as revealed by the genome and transcriptome.</title>
        <authorList>
            <person name="Tanaka T."/>
            <person name="Maeda Y."/>
            <person name="Veluchamy A."/>
            <person name="Tanaka M."/>
            <person name="Abida H."/>
            <person name="Marechal E."/>
            <person name="Bowler C."/>
            <person name="Muto M."/>
            <person name="Sunaga Y."/>
            <person name="Tanaka M."/>
            <person name="Yoshino T."/>
            <person name="Taniguchi T."/>
            <person name="Fukuda Y."/>
            <person name="Nemoto M."/>
            <person name="Matsumoto M."/>
            <person name="Wong P.S."/>
            <person name="Aburatani S."/>
            <person name="Fujibuchi W."/>
        </authorList>
    </citation>
    <scope>NUCLEOTIDE SEQUENCE [LARGE SCALE GENOMIC DNA]</scope>
    <source>
        <strain evidence="3 4">JPCC DA0580</strain>
    </source>
</reference>
<dbReference type="Proteomes" id="UP000198406">
    <property type="component" value="Unassembled WGS sequence"/>
</dbReference>
<protein>
    <submittedName>
        <fullName evidence="3">Uncharacterized protein</fullName>
    </submittedName>
</protein>
<name>A0A1Z5JVH5_FISSO</name>
<dbReference type="EMBL" id="BDSP01000124">
    <property type="protein sequence ID" value="GAX18053.1"/>
    <property type="molecule type" value="Genomic_DNA"/>
</dbReference>
<comment type="caution">
    <text evidence="3">The sequence shown here is derived from an EMBL/GenBank/DDBJ whole genome shotgun (WGS) entry which is preliminary data.</text>
</comment>
<gene>
    <name evidence="3" type="ORF">FisN_25Hh027</name>
</gene>
<dbReference type="AlphaFoldDB" id="A0A1Z5JVH5"/>
<feature type="region of interest" description="Disordered" evidence="1">
    <location>
        <begin position="166"/>
        <end position="190"/>
    </location>
</feature>
<evidence type="ECO:0000256" key="2">
    <source>
        <dbReference type="SAM" id="Phobius"/>
    </source>
</evidence>